<proteinExistence type="inferred from homology"/>
<keyword evidence="8" id="KW-1185">Reference proteome</keyword>
<dbReference type="Gene3D" id="3.40.50.300">
    <property type="entry name" value="P-loop containing nucleotide triphosphate hydrolases"/>
    <property type="match status" value="1"/>
</dbReference>
<name>A0ABV2KNY3_9HYPH</name>
<feature type="domain" description="ABC transporter" evidence="6">
    <location>
        <begin position="11"/>
        <end position="243"/>
    </location>
</feature>
<dbReference type="Pfam" id="PF00005">
    <property type="entry name" value="ABC_tran"/>
    <property type="match status" value="1"/>
</dbReference>
<evidence type="ECO:0000259" key="6">
    <source>
        <dbReference type="PROSITE" id="PS50893"/>
    </source>
</evidence>
<evidence type="ECO:0000256" key="2">
    <source>
        <dbReference type="ARBA" id="ARBA00022448"/>
    </source>
</evidence>
<organism evidence="7 8">
    <name type="scientific">Aquamicrobium ahrensii</name>
    <dbReference type="NCBI Taxonomy" id="469551"/>
    <lineage>
        <taxon>Bacteria</taxon>
        <taxon>Pseudomonadati</taxon>
        <taxon>Pseudomonadota</taxon>
        <taxon>Alphaproteobacteria</taxon>
        <taxon>Hyphomicrobiales</taxon>
        <taxon>Phyllobacteriaceae</taxon>
        <taxon>Aquamicrobium</taxon>
    </lineage>
</organism>
<keyword evidence="2" id="KW-0813">Transport</keyword>
<keyword evidence="4 7" id="KW-0067">ATP-binding</keyword>
<dbReference type="PANTHER" id="PTHR43820">
    <property type="entry name" value="HIGH-AFFINITY BRANCHED-CHAIN AMINO ACID TRANSPORT ATP-BINDING PROTEIN LIVF"/>
    <property type="match status" value="1"/>
</dbReference>
<reference evidence="7 8" key="1">
    <citation type="submission" date="2024-06" db="EMBL/GenBank/DDBJ databases">
        <title>Genomic Encyclopedia of Type Strains, Phase IV (KMG-IV): sequencing the most valuable type-strain genomes for metagenomic binning, comparative biology and taxonomic classification.</title>
        <authorList>
            <person name="Goeker M."/>
        </authorList>
    </citation>
    <scope>NUCLEOTIDE SEQUENCE [LARGE SCALE GENOMIC DNA]</scope>
    <source>
        <strain evidence="7 8">DSM 19730</strain>
    </source>
</reference>
<dbReference type="PROSITE" id="PS50893">
    <property type="entry name" value="ABC_TRANSPORTER_2"/>
    <property type="match status" value="1"/>
</dbReference>
<dbReference type="Proteomes" id="UP001549143">
    <property type="component" value="Unassembled WGS sequence"/>
</dbReference>
<evidence type="ECO:0000313" key="8">
    <source>
        <dbReference type="Proteomes" id="UP001549143"/>
    </source>
</evidence>
<comment type="caution">
    <text evidence="7">The sequence shown here is derived from an EMBL/GenBank/DDBJ whole genome shotgun (WGS) entry which is preliminary data.</text>
</comment>
<dbReference type="SMART" id="SM00382">
    <property type="entry name" value="AAA"/>
    <property type="match status" value="1"/>
</dbReference>
<keyword evidence="3" id="KW-0547">Nucleotide-binding</keyword>
<dbReference type="CDD" id="cd03224">
    <property type="entry name" value="ABC_TM1139_LivF_branched"/>
    <property type="match status" value="1"/>
</dbReference>
<comment type="similarity">
    <text evidence="1">Belongs to the ABC transporter superfamily.</text>
</comment>
<dbReference type="SUPFAM" id="SSF52540">
    <property type="entry name" value="P-loop containing nucleoside triphosphate hydrolases"/>
    <property type="match status" value="1"/>
</dbReference>
<dbReference type="GO" id="GO:0005524">
    <property type="term" value="F:ATP binding"/>
    <property type="evidence" value="ECO:0007669"/>
    <property type="project" value="UniProtKB-KW"/>
</dbReference>
<gene>
    <name evidence="7" type="ORF">ABID44_002041</name>
</gene>
<evidence type="ECO:0000313" key="7">
    <source>
        <dbReference type="EMBL" id="MET3661713.1"/>
    </source>
</evidence>
<protein>
    <submittedName>
        <fullName evidence="7">Branched-chain amino acid transport system ATP-binding protein</fullName>
    </submittedName>
</protein>
<dbReference type="InterPro" id="IPR027417">
    <property type="entry name" value="P-loop_NTPase"/>
</dbReference>
<dbReference type="InterPro" id="IPR052156">
    <property type="entry name" value="BCAA_Transport_ATP-bd_LivF"/>
</dbReference>
<dbReference type="InterPro" id="IPR003439">
    <property type="entry name" value="ABC_transporter-like_ATP-bd"/>
</dbReference>
<evidence type="ECO:0000256" key="5">
    <source>
        <dbReference type="ARBA" id="ARBA00022970"/>
    </source>
</evidence>
<accession>A0ABV2KNY3</accession>
<evidence type="ECO:0000256" key="4">
    <source>
        <dbReference type="ARBA" id="ARBA00022840"/>
    </source>
</evidence>
<dbReference type="EMBL" id="JBEPMN010000006">
    <property type="protein sequence ID" value="MET3661713.1"/>
    <property type="molecule type" value="Genomic_DNA"/>
</dbReference>
<evidence type="ECO:0000256" key="1">
    <source>
        <dbReference type="ARBA" id="ARBA00005417"/>
    </source>
</evidence>
<evidence type="ECO:0000256" key="3">
    <source>
        <dbReference type="ARBA" id="ARBA00022741"/>
    </source>
</evidence>
<keyword evidence="5" id="KW-0029">Amino-acid transport</keyword>
<dbReference type="PANTHER" id="PTHR43820:SF4">
    <property type="entry name" value="HIGH-AFFINITY BRANCHED-CHAIN AMINO ACID TRANSPORT ATP-BINDING PROTEIN LIVF"/>
    <property type="match status" value="1"/>
</dbReference>
<sequence length="247" mass="27017">MRPNDEPEAMLELDSVRVEYGAVKAVQSVSLDVREGEVVALLGPNGAGKTSLISAIMGVVPITSGTVRFLGRDVTLASPEEKVRMGIGISPEGRRIFANLTVAENLRLGASSQPDKAIRERNQHRYLEMFPILKERFHQKAGTLSGGEQQQLAISRCLMAGPKIVMLDEPSLGLAPVIVERIFDLIAELKAARLTILLVEQNANEALAVADRAYLMHSGRLRFEGEASRLRESEDLMSHYMGLAEAQ</sequence>
<dbReference type="InterPro" id="IPR003593">
    <property type="entry name" value="AAA+_ATPase"/>
</dbReference>